<keyword evidence="1" id="KW-0472">Membrane</keyword>
<dbReference type="Proteomes" id="UP001305779">
    <property type="component" value="Unassembled WGS sequence"/>
</dbReference>
<comment type="caution">
    <text evidence="2">The sequence shown here is derived from an EMBL/GenBank/DDBJ whole genome shotgun (WGS) entry which is preliminary data.</text>
</comment>
<protein>
    <submittedName>
        <fullName evidence="2">Uncharacterized protein</fullName>
    </submittedName>
</protein>
<evidence type="ECO:0000313" key="2">
    <source>
        <dbReference type="EMBL" id="KAK4499144.1"/>
    </source>
</evidence>
<sequence length="218" mass="24028">MSRILALPFQAWLNTSSMIKDFVEAEDPDERARRGEKWRLQKQEELKYVGITSALIAGTVSASFSWSNVERAPTITLACWYSALLMILISITTATQQHNTLQKIASRSDSALRLQDLLKRRSAPSKPATPDFMQHFIWQTPIMLLNIGIPLYIVGLLGLVFSQPLLGEFATQDTIAVKVVFAIAVASTIGSYLVAWLGVSSKLQSIETQAQSVKGGVC</sequence>
<reference evidence="2 3" key="1">
    <citation type="journal article" date="2023" name="G3 (Bethesda)">
        <title>A chromosome-level genome assembly of Zasmidium syzygii isolated from banana leaves.</title>
        <authorList>
            <person name="van Westerhoven A.C."/>
            <person name="Mehrabi R."/>
            <person name="Talebi R."/>
            <person name="Steentjes M.B.F."/>
            <person name="Corcolon B."/>
            <person name="Chong P.A."/>
            <person name="Kema G.H.J."/>
            <person name="Seidl M.F."/>
        </authorList>
    </citation>
    <scope>NUCLEOTIDE SEQUENCE [LARGE SCALE GENOMIC DNA]</scope>
    <source>
        <strain evidence="2 3">P124</strain>
    </source>
</reference>
<accession>A0ABR0ECA4</accession>
<feature type="transmembrane region" description="Helical" evidence="1">
    <location>
        <begin position="175"/>
        <end position="199"/>
    </location>
</feature>
<keyword evidence="3" id="KW-1185">Reference proteome</keyword>
<keyword evidence="1" id="KW-1133">Transmembrane helix</keyword>
<evidence type="ECO:0000313" key="3">
    <source>
        <dbReference type="Proteomes" id="UP001305779"/>
    </source>
</evidence>
<gene>
    <name evidence="2" type="ORF">PRZ48_009656</name>
</gene>
<feature type="transmembrane region" description="Helical" evidence="1">
    <location>
        <begin position="142"/>
        <end position="163"/>
    </location>
</feature>
<proteinExistence type="predicted"/>
<dbReference type="EMBL" id="JAXOVC010000007">
    <property type="protein sequence ID" value="KAK4499144.1"/>
    <property type="molecule type" value="Genomic_DNA"/>
</dbReference>
<feature type="transmembrane region" description="Helical" evidence="1">
    <location>
        <begin position="72"/>
        <end position="94"/>
    </location>
</feature>
<organism evidence="2 3">
    <name type="scientific">Zasmidium cellare</name>
    <name type="common">Wine cellar mold</name>
    <name type="synonym">Racodium cellare</name>
    <dbReference type="NCBI Taxonomy" id="395010"/>
    <lineage>
        <taxon>Eukaryota</taxon>
        <taxon>Fungi</taxon>
        <taxon>Dikarya</taxon>
        <taxon>Ascomycota</taxon>
        <taxon>Pezizomycotina</taxon>
        <taxon>Dothideomycetes</taxon>
        <taxon>Dothideomycetidae</taxon>
        <taxon>Mycosphaerellales</taxon>
        <taxon>Mycosphaerellaceae</taxon>
        <taxon>Zasmidium</taxon>
    </lineage>
</organism>
<keyword evidence="1" id="KW-0812">Transmembrane</keyword>
<feature type="transmembrane region" description="Helical" evidence="1">
    <location>
        <begin position="46"/>
        <end position="66"/>
    </location>
</feature>
<evidence type="ECO:0000256" key="1">
    <source>
        <dbReference type="SAM" id="Phobius"/>
    </source>
</evidence>
<name>A0ABR0ECA4_ZASCE</name>